<dbReference type="AlphaFoldDB" id="A0A2I0W6B2"/>
<organism evidence="1 2">
    <name type="scientific">Dendrobium catenatum</name>
    <dbReference type="NCBI Taxonomy" id="906689"/>
    <lineage>
        <taxon>Eukaryota</taxon>
        <taxon>Viridiplantae</taxon>
        <taxon>Streptophyta</taxon>
        <taxon>Embryophyta</taxon>
        <taxon>Tracheophyta</taxon>
        <taxon>Spermatophyta</taxon>
        <taxon>Magnoliopsida</taxon>
        <taxon>Liliopsida</taxon>
        <taxon>Asparagales</taxon>
        <taxon>Orchidaceae</taxon>
        <taxon>Epidendroideae</taxon>
        <taxon>Malaxideae</taxon>
        <taxon>Dendrobiinae</taxon>
        <taxon>Dendrobium</taxon>
    </lineage>
</organism>
<protein>
    <submittedName>
        <fullName evidence="1">Uncharacterized protein</fullName>
    </submittedName>
</protein>
<keyword evidence="2" id="KW-1185">Reference proteome</keyword>
<name>A0A2I0W6B2_9ASPA</name>
<accession>A0A2I0W6B2</accession>
<reference evidence="1 2" key="2">
    <citation type="journal article" date="2017" name="Nature">
        <title>The Apostasia genome and the evolution of orchids.</title>
        <authorList>
            <person name="Zhang G.Q."/>
            <person name="Liu K.W."/>
            <person name="Li Z."/>
            <person name="Lohaus R."/>
            <person name="Hsiao Y.Y."/>
            <person name="Niu S.C."/>
            <person name="Wang J.Y."/>
            <person name="Lin Y.C."/>
            <person name="Xu Q."/>
            <person name="Chen L.J."/>
            <person name="Yoshida K."/>
            <person name="Fujiwara S."/>
            <person name="Wang Z.W."/>
            <person name="Zhang Y.Q."/>
            <person name="Mitsuda N."/>
            <person name="Wang M."/>
            <person name="Liu G.H."/>
            <person name="Pecoraro L."/>
            <person name="Huang H.X."/>
            <person name="Xiao X.J."/>
            <person name="Lin M."/>
            <person name="Wu X.Y."/>
            <person name="Wu W.L."/>
            <person name="Chen Y.Y."/>
            <person name="Chang S.B."/>
            <person name="Sakamoto S."/>
            <person name="Ohme-Takagi M."/>
            <person name="Yagi M."/>
            <person name="Zeng S.J."/>
            <person name="Shen C.Y."/>
            <person name="Yeh C.M."/>
            <person name="Luo Y.B."/>
            <person name="Tsai W.C."/>
            <person name="Van de Peer Y."/>
            <person name="Liu Z.J."/>
        </authorList>
    </citation>
    <scope>NUCLEOTIDE SEQUENCE [LARGE SCALE GENOMIC DNA]</scope>
    <source>
        <tissue evidence="1">The whole plant</tissue>
    </source>
</reference>
<dbReference type="EMBL" id="KZ502882">
    <property type="protein sequence ID" value="PKU71197.1"/>
    <property type="molecule type" value="Genomic_DNA"/>
</dbReference>
<evidence type="ECO:0000313" key="1">
    <source>
        <dbReference type="EMBL" id="PKU71197.1"/>
    </source>
</evidence>
<evidence type="ECO:0000313" key="2">
    <source>
        <dbReference type="Proteomes" id="UP000233837"/>
    </source>
</evidence>
<proteinExistence type="predicted"/>
<gene>
    <name evidence="1" type="ORF">MA16_Dca007193</name>
</gene>
<dbReference type="Proteomes" id="UP000233837">
    <property type="component" value="Unassembled WGS sequence"/>
</dbReference>
<reference evidence="1 2" key="1">
    <citation type="journal article" date="2016" name="Sci. Rep.">
        <title>The Dendrobium catenatum Lindl. genome sequence provides insights into polysaccharide synthase, floral development and adaptive evolution.</title>
        <authorList>
            <person name="Zhang G.Q."/>
            <person name="Xu Q."/>
            <person name="Bian C."/>
            <person name="Tsai W.C."/>
            <person name="Yeh C.M."/>
            <person name="Liu K.W."/>
            <person name="Yoshida K."/>
            <person name="Zhang L.S."/>
            <person name="Chang S.B."/>
            <person name="Chen F."/>
            <person name="Shi Y."/>
            <person name="Su Y.Y."/>
            <person name="Zhang Y.Q."/>
            <person name="Chen L.J."/>
            <person name="Yin Y."/>
            <person name="Lin M."/>
            <person name="Huang H."/>
            <person name="Deng H."/>
            <person name="Wang Z.W."/>
            <person name="Zhu S.L."/>
            <person name="Zhao X."/>
            <person name="Deng C."/>
            <person name="Niu S.C."/>
            <person name="Huang J."/>
            <person name="Wang M."/>
            <person name="Liu G.H."/>
            <person name="Yang H.J."/>
            <person name="Xiao X.J."/>
            <person name="Hsiao Y.Y."/>
            <person name="Wu W.L."/>
            <person name="Chen Y.Y."/>
            <person name="Mitsuda N."/>
            <person name="Ohme-Takagi M."/>
            <person name="Luo Y.B."/>
            <person name="Van de Peer Y."/>
            <person name="Liu Z.J."/>
        </authorList>
    </citation>
    <scope>NUCLEOTIDE SEQUENCE [LARGE SCALE GENOMIC DNA]</scope>
    <source>
        <tissue evidence="1">The whole plant</tissue>
    </source>
</reference>
<sequence length="86" mass="9888">MSFLKDSIKDKKVSKPLKSFEKRTVKVSTVVVDKGKKPINIQLSNPVVQQTQKPQPFQVTLNLLENLTILLLKRDWLVHIHLKGSR</sequence>